<organism evidence="1">
    <name type="scientific">marine sediment metagenome</name>
    <dbReference type="NCBI Taxonomy" id="412755"/>
    <lineage>
        <taxon>unclassified sequences</taxon>
        <taxon>metagenomes</taxon>
        <taxon>ecological metagenomes</taxon>
    </lineage>
</organism>
<sequence>MSELGLLADCLKDTTKERDDLAAALKRATTEIAASVEVRKSLVRSIGMRDMRIEQLEGKLERCIWGGRPQPARESGK</sequence>
<comment type="caution">
    <text evidence="1">The sequence shown here is derived from an EMBL/GenBank/DDBJ whole genome shotgun (WGS) entry which is preliminary data.</text>
</comment>
<proteinExistence type="predicted"/>
<reference evidence="1" key="1">
    <citation type="journal article" date="2015" name="Nature">
        <title>Complex archaea that bridge the gap between prokaryotes and eukaryotes.</title>
        <authorList>
            <person name="Spang A."/>
            <person name="Saw J.H."/>
            <person name="Jorgensen S.L."/>
            <person name="Zaremba-Niedzwiedzka K."/>
            <person name="Martijn J."/>
            <person name="Lind A.E."/>
            <person name="van Eijk R."/>
            <person name="Schleper C."/>
            <person name="Guy L."/>
            <person name="Ettema T.J."/>
        </authorList>
    </citation>
    <scope>NUCLEOTIDE SEQUENCE</scope>
</reference>
<evidence type="ECO:0000313" key="1">
    <source>
        <dbReference type="EMBL" id="KKL48390.1"/>
    </source>
</evidence>
<dbReference type="EMBL" id="LAZR01033335">
    <property type="protein sequence ID" value="KKL48390.1"/>
    <property type="molecule type" value="Genomic_DNA"/>
</dbReference>
<name>A0A0F9ETV1_9ZZZZ</name>
<gene>
    <name evidence="1" type="ORF">LCGC14_2326020</name>
</gene>
<accession>A0A0F9ETV1</accession>
<dbReference type="AlphaFoldDB" id="A0A0F9ETV1"/>
<protein>
    <submittedName>
        <fullName evidence="1">Uncharacterized protein</fullName>
    </submittedName>
</protein>